<dbReference type="STRING" id="1341695.BBOMB_0293"/>
<feature type="modified residue" description="N6-lipoyllysine" evidence="3 4">
    <location>
        <position position="76"/>
    </location>
</feature>
<keyword evidence="8" id="KW-1185">Reference proteome</keyword>
<keyword evidence="2 3" id="KW-0450">Lipoyl</keyword>
<evidence type="ECO:0000256" key="2">
    <source>
        <dbReference type="ARBA" id="ARBA00022823"/>
    </source>
</evidence>
<evidence type="ECO:0000256" key="4">
    <source>
        <dbReference type="PIRSR" id="PIRSR617453-50"/>
    </source>
</evidence>
<evidence type="ECO:0000256" key="5">
    <source>
        <dbReference type="SAM" id="MobiDB-lite"/>
    </source>
</evidence>
<evidence type="ECO:0000256" key="1">
    <source>
        <dbReference type="ARBA" id="ARBA00009249"/>
    </source>
</evidence>
<dbReference type="InterPro" id="IPR033753">
    <property type="entry name" value="GCV_H/Fam206"/>
</dbReference>
<feature type="domain" description="Lipoyl-binding" evidence="6">
    <location>
        <begin position="35"/>
        <end position="117"/>
    </location>
</feature>
<sequence>MDGGDRSDERSVGLDVPAELGYSDEHVWVGQSEGLLSLGITEYAADHMGDLVYVDLPEVGTRFDVGDELVQLESSKAVQPVIAPVAGTVRHVNGEVAEDPEIVNNDPYGEGWMVKVEPEDDEPELLDDGQYRNLLRKSK</sequence>
<dbReference type="AlphaFoldDB" id="A0A080N223"/>
<dbReference type="OrthoDB" id="9796712at2"/>
<proteinExistence type="inferred from homology"/>
<dbReference type="InterPro" id="IPR002930">
    <property type="entry name" value="GCV_H"/>
</dbReference>
<feature type="compositionally biased region" description="Acidic residues" evidence="5">
    <location>
        <begin position="118"/>
        <end position="127"/>
    </location>
</feature>
<comment type="subunit">
    <text evidence="3">The glycine cleavage system is composed of four proteins: P, T, L and H.</text>
</comment>
<dbReference type="PANTHER" id="PTHR11715:SF3">
    <property type="entry name" value="GLYCINE CLEAVAGE SYSTEM H PROTEIN-RELATED"/>
    <property type="match status" value="1"/>
</dbReference>
<dbReference type="Pfam" id="PF01597">
    <property type="entry name" value="GCV_H"/>
    <property type="match status" value="1"/>
</dbReference>
<dbReference type="CDD" id="cd06848">
    <property type="entry name" value="GCS_H"/>
    <property type="match status" value="1"/>
</dbReference>
<dbReference type="Proteomes" id="UP000028730">
    <property type="component" value="Unassembled WGS sequence"/>
</dbReference>
<dbReference type="PANTHER" id="PTHR11715">
    <property type="entry name" value="GLYCINE CLEAVAGE SYSTEM H PROTEIN"/>
    <property type="match status" value="1"/>
</dbReference>
<evidence type="ECO:0000256" key="3">
    <source>
        <dbReference type="HAMAP-Rule" id="MF_00272"/>
    </source>
</evidence>
<dbReference type="InterPro" id="IPR011053">
    <property type="entry name" value="Single_hybrid_motif"/>
</dbReference>
<dbReference type="InterPro" id="IPR003016">
    <property type="entry name" value="2-oxoA_DH_lipoyl-BS"/>
</dbReference>
<organism evidence="7 8">
    <name type="scientific">Bifidobacterium bombi DSM 19703</name>
    <dbReference type="NCBI Taxonomy" id="1341695"/>
    <lineage>
        <taxon>Bacteria</taxon>
        <taxon>Bacillati</taxon>
        <taxon>Actinomycetota</taxon>
        <taxon>Actinomycetes</taxon>
        <taxon>Bifidobacteriales</taxon>
        <taxon>Bifidobacteriaceae</taxon>
        <taxon>Bifidobacterium</taxon>
    </lineage>
</organism>
<reference evidence="7 8" key="1">
    <citation type="journal article" date="2014" name="Appl. Environ. Microbiol.">
        <title>Genomic encyclopedia of type strains of the genus Bifidobacterium.</title>
        <authorList>
            <person name="Milani C."/>
            <person name="Lugli G.A."/>
            <person name="Duranti S."/>
            <person name="Turroni F."/>
            <person name="Bottacini F."/>
            <person name="Mangifesta M."/>
            <person name="Sanchez B."/>
            <person name="Viappiani A."/>
            <person name="Mancabelli L."/>
            <person name="Taminiau B."/>
            <person name="Delcenserie V."/>
            <person name="Barrangou R."/>
            <person name="Margolles A."/>
            <person name="van Sinderen D."/>
            <person name="Ventura M."/>
        </authorList>
    </citation>
    <scope>NUCLEOTIDE SEQUENCE [LARGE SCALE GENOMIC DNA]</scope>
    <source>
        <strain evidence="7 8">DSM 19703</strain>
    </source>
</reference>
<dbReference type="SUPFAM" id="SSF51230">
    <property type="entry name" value="Single hybrid motif"/>
    <property type="match status" value="1"/>
</dbReference>
<comment type="similarity">
    <text evidence="1 3">Belongs to the GcvH family.</text>
</comment>
<comment type="function">
    <text evidence="3">The glycine cleavage system catalyzes the degradation of glycine. The H protein shuttles the methylamine group of glycine from the P protein to the T protein.</text>
</comment>
<evidence type="ECO:0000313" key="8">
    <source>
        <dbReference type="Proteomes" id="UP000028730"/>
    </source>
</evidence>
<dbReference type="PROSITE" id="PS00189">
    <property type="entry name" value="LIPOYL"/>
    <property type="match status" value="1"/>
</dbReference>
<dbReference type="eggNOG" id="COG0509">
    <property type="taxonomic scope" value="Bacteria"/>
</dbReference>
<gene>
    <name evidence="3" type="primary">gcvH</name>
    <name evidence="7" type="ORF">BBOMB_0293</name>
</gene>
<protein>
    <recommendedName>
        <fullName evidence="3">Glycine cleavage system H protein</fullName>
    </recommendedName>
</protein>
<accession>A0A080N223</accession>
<dbReference type="Gene3D" id="2.40.50.100">
    <property type="match status" value="1"/>
</dbReference>
<dbReference type="InterPro" id="IPR017453">
    <property type="entry name" value="GCV_H_sub"/>
</dbReference>
<name>A0A080N223_9BIFI</name>
<dbReference type="GO" id="GO:0005829">
    <property type="term" value="C:cytosol"/>
    <property type="evidence" value="ECO:0007669"/>
    <property type="project" value="TreeGrafter"/>
</dbReference>
<dbReference type="InterPro" id="IPR000089">
    <property type="entry name" value="Biotin_lipoyl"/>
</dbReference>
<dbReference type="GO" id="GO:0019464">
    <property type="term" value="P:glycine decarboxylation via glycine cleavage system"/>
    <property type="evidence" value="ECO:0007669"/>
    <property type="project" value="UniProtKB-UniRule"/>
</dbReference>
<dbReference type="EMBL" id="ATLK01000001">
    <property type="protein sequence ID" value="KFF30968.1"/>
    <property type="molecule type" value="Genomic_DNA"/>
</dbReference>
<dbReference type="GO" id="GO:0009249">
    <property type="term" value="P:protein lipoylation"/>
    <property type="evidence" value="ECO:0007669"/>
    <property type="project" value="TreeGrafter"/>
</dbReference>
<feature type="region of interest" description="Disordered" evidence="5">
    <location>
        <begin position="117"/>
        <end position="139"/>
    </location>
</feature>
<dbReference type="GO" id="GO:0005960">
    <property type="term" value="C:glycine cleavage complex"/>
    <property type="evidence" value="ECO:0007669"/>
    <property type="project" value="InterPro"/>
</dbReference>
<dbReference type="NCBIfam" id="TIGR00527">
    <property type="entry name" value="gcvH"/>
    <property type="match status" value="1"/>
</dbReference>
<comment type="cofactor">
    <cofactor evidence="3">
        <name>(R)-lipoate</name>
        <dbReference type="ChEBI" id="CHEBI:83088"/>
    </cofactor>
    <text evidence="3">Binds 1 lipoyl cofactor covalently.</text>
</comment>
<dbReference type="NCBIfam" id="NF002270">
    <property type="entry name" value="PRK01202.1"/>
    <property type="match status" value="1"/>
</dbReference>
<evidence type="ECO:0000313" key="7">
    <source>
        <dbReference type="EMBL" id="KFF30968.1"/>
    </source>
</evidence>
<dbReference type="PROSITE" id="PS50968">
    <property type="entry name" value="BIOTINYL_LIPOYL"/>
    <property type="match status" value="1"/>
</dbReference>
<evidence type="ECO:0000259" key="6">
    <source>
        <dbReference type="PROSITE" id="PS50968"/>
    </source>
</evidence>
<dbReference type="HAMAP" id="MF_00272">
    <property type="entry name" value="GcvH"/>
    <property type="match status" value="1"/>
</dbReference>
<comment type="caution">
    <text evidence="7">The sequence shown here is derived from an EMBL/GenBank/DDBJ whole genome shotgun (WGS) entry which is preliminary data.</text>
</comment>